<comment type="subcellular location">
    <subcellularLocation>
        <location evidence="2">Endoplasmic reticulum membrane</location>
        <topology evidence="2">Multi-pass membrane protein</topology>
    </subcellularLocation>
    <subcellularLocation>
        <location evidence="1">Membrane</location>
        <topology evidence="1">Multi-pass membrane protein</topology>
        <orientation evidence="1">Lumenal side</orientation>
    </subcellularLocation>
</comment>
<dbReference type="GO" id="GO:0033619">
    <property type="term" value="P:membrane protein proteolysis"/>
    <property type="evidence" value="ECO:0007669"/>
    <property type="project" value="TreeGrafter"/>
</dbReference>
<keyword evidence="7 9" id="KW-1133">Transmembrane helix</keyword>
<feature type="transmembrane region" description="Helical" evidence="9">
    <location>
        <begin position="215"/>
        <end position="239"/>
    </location>
</feature>
<evidence type="ECO:0000256" key="9">
    <source>
        <dbReference type="SAM" id="Phobius"/>
    </source>
</evidence>
<dbReference type="Pfam" id="PF04258">
    <property type="entry name" value="Peptidase_A22B"/>
    <property type="match status" value="1"/>
</dbReference>
<gene>
    <name evidence="10" type="primary">Psl3</name>
</gene>
<feature type="transmembrane region" description="Helical" evidence="9">
    <location>
        <begin position="324"/>
        <end position="342"/>
    </location>
</feature>
<evidence type="ECO:0000256" key="5">
    <source>
        <dbReference type="ARBA" id="ARBA00022801"/>
    </source>
</evidence>
<evidence type="ECO:0000256" key="6">
    <source>
        <dbReference type="ARBA" id="ARBA00022824"/>
    </source>
</evidence>
<organism evidence="10">
    <name type="scientific">Phallusia mammillata</name>
    <dbReference type="NCBI Taxonomy" id="59560"/>
    <lineage>
        <taxon>Eukaryota</taxon>
        <taxon>Metazoa</taxon>
        <taxon>Chordata</taxon>
        <taxon>Tunicata</taxon>
        <taxon>Ascidiacea</taxon>
        <taxon>Phlebobranchia</taxon>
        <taxon>Ascidiidae</taxon>
        <taxon>Phallusia</taxon>
    </lineage>
</organism>
<dbReference type="InterPro" id="IPR006639">
    <property type="entry name" value="Preselin/SPP"/>
</dbReference>
<evidence type="ECO:0000313" key="10">
    <source>
        <dbReference type="EMBL" id="CAB3265213.1"/>
    </source>
</evidence>
<evidence type="ECO:0000256" key="2">
    <source>
        <dbReference type="ARBA" id="ARBA00004477"/>
    </source>
</evidence>
<evidence type="ECO:0000256" key="8">
    <source>
        <dbReference type="ARBA" id="ARBA00023136"/>
    </source>
</evidence>
<protein>
    <submittedName>
        <fullName evidence="10">PSL3 presenilin-like protein 3</fullName>
    </submittedName>
</protein>
<dbReference type="AlphaFoldDB" id="A0A6F9DQE9"/>
<evidence type="ECO:0000256" key="3">
    <source>
        <dbReference type="ARBA" id="ARBA00006859"/>
    </source>
</evidence>
<proteinExistence type="evidence at transcript level"/>
<dbReference type="GO" id="GO:0098554">
    <property type="term" value="C:cytoplasmic side of endoplasmic reticulum membrane"/>
    <property type="evidence" value="ECO:0007669"/>
    <property type="project" value="TreeGrafter"/>
</dbReference>
<feature type="transmembrane region" description="Helical" evidence="9">
    <location>
        <begin position="259"/>
        <end position="283"/>
    </location>
</feature>
<name>A0A6F9DQE9_9ASCI</name>
<feature type="transmembrane region" description="Helical" evidence="9">
    <location>
        <begin position="81"/>
        <end position="99"/>
    </location>
</feature>
<dbReference type="PANTHER" id="PTHR12174">
    <property type="entry name" value="SIGNAL PEPTIDE PEPTIDASE"/>
    <property type="match status" value="1"/>
</dbReference>
<comment type="similarity">
    <text evidence="3">Belongs to the peptidase A22B family.</text>
</comment>
<dbReference type="GO" id="GO:0098553">
    <property type="term" value="C:lumenal side of endoplasmic reticulum membrane"/>
    <property type="evidence" value="ECO:0007669"/>
    <property type="project" value="TreeGrafter"/>
</dbReference>
<accession>A0A6F9DQE9</accession>
<evidence type="ECO:0000256" key="4">
    <source>
        <dbReference type="ARBA" id="ARBA00022692"/>
    </source>
</evidence>
<keyword evidence="5" id="KW-0378">Hydrolase</keyword>
<dbReference type="InterPro" id="IPR007369">
    <property type="entry name" value="Peptidase_A22B_SPP"/>
</dbReference>
<dbReference type="EMBL" id="LR789351">
    <property type="protein sequence ID" value="CAB3265213.1"/>
    <property type="molecule type" value="mRNA"/>
</dbReference>
<sequence>MSSETLTAGGQSDDTTDIVNETLNLVNETFKATPQGQAVAYSSLVLMAVVPIMFGSYRSVKYLEEQQVSGEKPETITKKDAMKFPIIASGMLLSIYAFFKVFSQQYIDIAIGVYFFVLGVFAMAHIAGPFFKQLIPEAFPNCPYHLHLTEGDGESRCDLMDWSFDRKDLVTIAICAVIAGWYGLQKHWIANNLIGLAFAMNGVELLQLNSIATGCILLGGLFFYDVFWVFGTNVMITVAKNFNAPIKVVFPQDFIEQGIFGKHFAMLGLGDIVIPGIFIALLLRFDTSLKRNEKTYFYSGFVAYFLGLVATIVVMVVFKHPQPALLYLVPACLGVPLAVAYLKGDWETMFKYTDEKNWETGTEDKSEKKKE</sequence>
<feature type="transmembrane region" description="Helical" evidence="9">
    <location>
        <begin position="111"/>
        <end position="131"/>
    </location>
</feature>
<keyword evidence="8 9" id="KW-0472">Membrane</keyword>
<keyword evidence="6" id="KW-0256">Endoplasmic reticulum</keyword>
<feature type="transmembrane region" description="Helical" evidence="9">
    <location>
        <begin position="169"/>
        <end position="184"/>
    </location>
</feature>
<keyword evidence="4 9" id="KW-0812">Transmembrane</keyword>
<dbReference type="SMART" id="SM00730">
    <property type="entry name" value="PSN"/>
    <property type="match status" value="1"/>
</dbReference>
<reference evidence="10" key="1">
    <citation type="submission" date="2020-04" db="EMBL/GenBank/DDBJ databases">
        <authorList>
            <person name="Neveu A P."/>
        </authorList>
    </citation>
    <scope>NUCLEOTIDE SEQUENCE</scope>
    <source>
        <tissue evidence="10">Whole embryo</tissue>
    </source>
</reference>
<feature type="transmembrane region" description="Helical" evidence="9">
    <location>
        <begin position="38"/>
        <end position="60"/>
    </location>
</feature>
<dbReference type="PANTHER" id="PTHR12174:SF23">
    <property type="entry name" value="MINOR HISTOCOMPATIBILITY ANTIGEN H13"/>
    <property type="match status" value="1"/>
</dbReference>
<evidence type="ECO:0000256" key="7">
    <source>
        <dbReference type="ARBA" id="ARBA00022989"/>
    </source>
</evidence>
<dbReference type="GO" id="GO:0042500">
    <property type="term" value="F:aspartic endopeptidase activity, intramembrane cleaving"/>
    <property type="evidence" value="ECO:0007669"/>
    <property type="project" value="InterPro"/>
</dbReference>
<feature type="transmembrane region" description="Helical" evidence="9">
    <location>
        <begin position="295"/>
        <end position="318"/>
    </location>
</feature>
<dbReference type="GO" id="GO:0006465">
    <property type="term" value="P:signal peptide processing"/>
    <property type="evidence" value="ECO:0007669"/>
    <property type="project" value="TreeGrafter"/>
</dbReference>
<evidence type="ECO:0000256" key="1">
    <source>
        <dbReference type="ARBA" id="ARBA00004366"/>
    </source>
</evidence>